<keyword evidence="2" id="KW-1185">Reference proteome</keyword>
<gene>
    <name evidence="1" type="ordered locus">RB2501_01390</name>
</gene>
<dbReference type="Proteomes" id="UP000009049">
    <property type="component" value="Chromosome"/>
</dbReference>
<evidence type="ECO:0000313" key="1">
    <source>
        <dbReference type="EMBL" id="EAR14038.1"/>
    </source>
</evidence>
<dbReference type="HOGENOM" id="CLU_2883084_0_0_10"/>
<organism evidence="1 2">
    <name type="scientific">Robiginitalea biformata (strain ATCC BAA-864 / DSM 15991 / KCTC 12146 / HTCC2501)</name>
    <dbReference type="NCBI Taxonomy" id="313596"/>
    <lineage>
        <taxon>Bacteria</taxon>
        <taxon>Pseudomonadati</taxon>
        <taxon>Bacteroidota</taxon>
        <taxon>Flavobacteriia</taxon>
        <taxon>Flavobacteriales</taxon>
        <taxon>Flavobacteriaceae</taxon>
        <taxon>Robiginitalea</taxon>
    </lineage>
</organism>
<dbReference type="EMBL" id="CP001712">
    <property type="protein sequence ID" value="EAR14038.1"/>
    <property type="molecule type" value="Genomic_DNA"/>
</dbReference>
<dbReference type="KEGG" id="rbi:RB2501_01390"/>
<dbReference type="RefSeq" id="WP_015755474.1">
    <property type="nucleotide sequence ID" value="NC_013222.1"/>
</dbReference>
<dbReference type="STRING" id="313596.RB2501_01390"/>
<accession>A4CPV3</accession>
<name>A4CPV3_ROBBH</name>
<reference evidence="1 2" key="1">
    <citation type="journal article" date="2009" name="J. Bacteriol.">
        <title>Complete genome sequence of Robiginitalea biformata HTCC2501.</title>
        <authorList>
            <person name="Oh H.M."/>
            <person name="Giovannoni S.J."/>
            <person name="Lee K."/>
            <person name="Ferriera S."/>
            <person name="Johnson J."/>
            <person name="Cho J.C."/>
        </authorList>
    </citation>
    <scope>NUCLEOTIDE SEQUENCE [LARGE SCALE GENOMIC DNA]</scope>
    <source>
        <strain evidence="2">ATCC BAA-864 / HTCC2501 / KCTC 12146</strain>
    </source>
</reference>
<evidence type="ECO:0000313" key="2">
    <source>
        <dbReference type="Proteomes" id="UP000009049"/>
    </source>
</evidence>
<proteinExistence type="predicted"/>
<protein>
    <submittedName>
        <fullName evidence="1">Uncharacterized protein</fullName>
    </submittedName>
</protein>
<sequence length="63" mass="7741">MRWPWSKPEPKFYPVLDLDPTKIRLRLTEHEADAFKRICEKEFRRPEDQARMIISDYIKDYNG</sequence>
<dbReference type="AlphaFoldDB" id="A4CPV3"/>